<dbReference type="RefSeq" id="WP_105000130.1">
    <property type="nucleotide sequence ID" value="NZ_MQVX01000001.1"/>
</dbReference>
<proteinExistence type="predicted"/>
<sequence length="118" mass="13722">MKFNSLDEAVAVFIDSAIIQDNSSKTGDYKTGNKAEDKIRASLKYIWQNNPYFISNLLDHENGNVRNWTAMFWLSVNEEQALKVLEDIANSKTFYAMEAKYCIIEWKKGNLTSDQWER</sequence>
<dbReference type="InterPro" id="IPR016024">
    <property type="entry name" value="ARM-type_fold"/>
</dbReference>
<organism evidence="1 2">
    <name type="scientific">Aureicoccus marinus</name>
    <dbReference type="NCBI Taxonomy" id="754435"/>
    <lineage>
        <taxon>Bacteria</taxon>
        <taxon>Pseudomonadati</taxon>
        <taxon>Bacteroidota</taxon>
        <taxon>Flavobacteriia</taxon>
        <taxon>Flavobacteriales</taxon>
        <taxon>Flavobacteriaceae</taxon>
        <taxon>Aureicoccus</taxon>
    </lineage>
</organism>
<protein>
    <submittedName>
        <fullName evidence="1">Uncharacterized protein</fullName>
    </submittedName>
</protein>
<dbReference type="SUPFAM" id="SSF48371">
    <property type="entry name" value="ARM repeat"/>
    <property type="match status" value="1"/>
</dbReference>
<accession>A0A2S7T3M2</accession>
<evidence type="ECO:0000313" key="1">
    <source>
        <dbReference type="EMBL" id="PQJ14499.1"/>
    </source>
</evidence>
<dbReference type="AlphaFoldDB" id="A0A2S7T3M2"/>
<dbReference type="InterPro" id="IPR042236">
    <property type="entry name" value="PI3K_accessory_sf"/>
</dbReference>
<comment type="caution">
    <text evidence="1">The sequence shown here is derived from an EMBL/GenBank/DDBJ whole genome shotgun (WGS) entry which is preliminary data.</text>
</comment>
<dbReference type="EMBL" id="MQVX01000001">
    <property type="protein sequence ID" value="PQJ14499.1"/>
    <property type="molecule type" value="Genomic_DNA"/>
</dbReference>
<evidence type="ECO:0000313" key="2">
    <source>
        <dbReference type="Proteomes" id="UP000239366"/>
    </source>
</evidence>
<name>A0A2S7T3M2_9FLAO</name>
<gene>
    <name evidence="1" type="ORF">BST99_00885</name>
</gene>
<dbReference type="OrthoDB" id="1495003at2"/>
<dbReference type="Proteomes" id="UP000239366">
    <property type="component" value="Unassembled WGS sequence"/>
</dbReference>
<keyword evidence="2" id="KW-1185">Reference proteome</keyword>
<dbReference type="Gene3D" id="1.25.40.70">
    <property type="entry name" value="Phosphatidylinositol 3-kinase, accessory domain (PIK)"/>
    <property type="match status" value="1"/>
</dbReference>
<reference evidence="2" key="1">
    <citation type="submission" date="2016-11" db="EMBL/GenBank/DDBJ databases">
        <title>Trade-off between light-utilization and light-protection in marine flavobacteria.</title>
        <authorList>
            <person name="Kumagai Y."/>
            <person name="Yoshizawa S."/>
            <person name="Kogure K."/>
        </authorList>
    </citation>
    <scope>NUCLEOTIDE SEQUENCE [LARGE SCALE GENOMIC DNA]</scope>
    <source>
        <strain evidence="2">SG-18</strain>
    </source>
</reference>